<keyword evidence="3" id="KW-0808">Transferase</keyword>
<protein>
    <submittedName>
        <fullName evidence="3">Reverse transcriptase domain-containing protein</fullName>
    </submittedName>
</protein>
<evidence type="ECO:0000256" key="1">
    <source>
        <dbReference type="SAM" id="MobiDB-lite"/>
    </source>
</evidence>
<dbReference type="GO" id="GO:0003964">
    <property type="term" value="F:RNA-directed DNA polymerase activity"/>
    <property type="evidence" value="ECO:0007669"/>
    <property type="project" value="UniProtKB-KW"/>
</dbReference>
<keyword evidence="3" id="KW-0695">RNA-directed DNA polymerase</keyword>
<dbReference type="InterPro" id="IPR051083">
    <property type="entry name" value="GrpII_Intron_Splice-Mob/Def"/>
</dbReference>
<organism evidence="3 4">
    <name type="scientific">Haloechinothrix salitolerans</name>
    <dbReference type="NCBI Taxonomy" id="926830"/>
    <lineage>
        <taxon>Bacteria</taxon>
        <taxon>Bacillati</taxon>
        <taxon>Actinomycetota</taxon>
        <taxon>Actinomycetes</taxon>
        <taxon>Pseudonocardiales</taxon>
        <taxon>Pseudonocardiaceae</taxon>
        <taxon>Haloechinothrix</taxon>
    </lineage>
</organism>
<evidence type="ECO:0000313" key="4">
    <source>
        <dbReference type="Proteomes" id="UP001596337"/>
    </source>
</evidence>
<dbReference type="SUPFAM" id="SSF56672">
    <property type="entry name" value="DNA/RNA polymerases"/>
    <property type="match status" value="1"/>
</dbReference>
<gene>
    <name evidence="3" type="ORF">ACFQGD_19875</name>
</gene>
<dbReference type="PROSITE" id="PS50878">
    <property type="entry name" value="RT_POL"/>
    <property type="match status" value="1"/>
</dbReference>
<dbReference type="InterPro" id="IPR000477">
    <property type="entry name" value="RT_dom"/>
</dbReference>
<feature type="region of interest" description="Disordered" evidence="1">
    <location>
        <begin position="172"/>
        <end position="194"/>
    </location>
</feature>
<proteinExistence type="predicted"/>
<dbReference type="EMBL" id="JBHSXX010000001">
    <property type="protein sequence ID" value="MFC6869405.1"/>
    <property type="molecule type" value="Genomic_DNA"/>
</dbReference>
<dbReference type="Pfam" id="PF00078">
    <property type="entry name" value="RVT_1"/>
    <property type="match status" value="1"/>
</dbReference>
<keyword evidence="3" id="KW-0548">Nucleotidyltransferase</keyword>
<dbReference type="RefSeq" id="WP_390183373.1">
    <property type="nucleotide sequence ID" value="NZ_JBHMBO010000004.1"/>
</dbReference>
<dbReference type="Pfam" id="PF08388">
    <property type="entry name" value="GIIM"/>
    <property type="match status" value="1"/>
</dbReference>
<dbReference type="InterPro" id="IPR043502">
    <property type="entry name" value="DNA/RNA_pol_sf"/>
</dbReference>
<accession>A0ABW2C457</accession>
<dbReference type="Proteomes" id="UP001596337">
    <property type="component" value="Unassembled WGS sequence"/>
</dbReference>
<reference evidence="4" key="1">
    <citation type="journal article" date="2019" name="Int. J. Syst. Evol. Microbiol.">
        <title>The Global Catalogue of Microorganisms (GCM) 10K type strain sequencing project: providing services to taxonomists for standard genome sequencing and annotation.</title>
        <authorList>
            <consortium name="The Broad Institute Genomics Platform"/>
            <consortium name="The Broad Institute Genome Sequencing Center for Infectious Disease"/>
            <person name="Wu L."/>
            <person name="Ma J."/>
        </authorList>
    </citation>
    <scope>NUCLEOTIDE SEQUENCE [LARGE SCALE GENOMIC DNA]</scope>
    <source>
        <strain evidence="4">KCTC 32255</strain>
    </source>
</reference>
<evidence type="ECO:0000313" key="3">
    <source>
        <dbReference type="EMBL" id="MFC6869405.1"/>
    </source>
</evidence>
<comment type="caution">
    <text evidence="3">The sequence shown here is derived from an EMBL/GenBank/DDBJ whole genome shotgun (WGS) entry which is preliminary data.</text>
</comment>
<evidence type="ECO:0000259" key="2">
    <source>
        <dbReference type="PROSITE" id="PS50878"/>
    </source>
</evidence>
<feature type="domain" description="Reverse transcriptase" evidence="2">
    <location>
        <begin position="1"/>
        <end position="90"/>
    </location>
</feature>
<dbReference type="PANTHER" id="PTHR34047:SF10">
    <property type="entry name" value="GROUP II INTRON-ASSOCIATED OPEN READING FRAME"/>
    <property type="match status" value="1"/>
</dbReference>
<dbReference type="InterPro" id="IPR013597">
    <property type="entry name" value="Mat_intron_G2"/>
</dbReference>
<dbReference type="PANTHER" id="PTHR34047">
    <property type="entry name" value="NUCLEAR INTRON MATURASE 1, MITOCHONDRIAL-RELATED"/>
    <property type="match status" value="1"/>
</dbReference>
<keyword evidence="4" id="KW-1185">Reference proteome</keyword>
<sequence>MPNVALHGLEEAAGTRYHTTGNQAGKVKPDSPVVVRYADDVVVLCHSQRQAEHVKERLAEWLAPRGLVFNEDKTVIVPLSQGFDFLGFNVRRYHRKLLIKPSKAAIRRIRTRLAMEMRRLRGSNAMMVIITLTPIIRGWAAYYRNVVSSEPPRRVWRLSSLRLRRLLGPGGERSEPARLRPVLGRRSTRRVGGG</sequence>
<name>A0ABW2C457_9PSEU</name>